<dbReference type="Proteomes" id="UP000230607">
    <property type="component" value="Chromosome 1"/>
</dbReference>
<protein>
    <recommendedName>
        <fullName evidence="13">Hemolysin</fullName>
    </recommendedName>
</protein>
<evidence type="ECO:0000256" key="8">
    <source>
        <dbReference type="SAM" id="Phobius"/>
    </source>
</evidence>
<keyword evidence="3" id="KW-0677">Repeat</keyword>
<dbReference type="AlphaFoldDB" id="A0A2H1FDG3"/>
<dbReference type="PANTHER" id="PTHR22777">
    <property type="entry name" value="HEMOLYSIN-RELATED"/>
    <property type="match status" value="1"/>
</dbReference>
<keyword evidence="4 8" id="KW-1133">Transmembrane helix</keyword>
<dbReference type="Gene3D" id="3.30.465.10">
    <property type="match status" value="1"/>
</dbReference>
<keyword evidence="5 7" id="KW-0129">CBS domain</keyword>
<sequence>MDSELILKIILLALLVALSAIFSGAEIALIATNKAKVNQLLKEKARGSSSLAKLKSNPNRMLATINLGTVLANVGSSALATEVALSLFGKGGLAMSIGIMTFILLIFGENAPKSYCNANPVKVSLWISGITLTFSYIFYPFVILFEKITHAILWILRSPYHPPPITEQEIYNVIEQGLEDKALKKHERELVHGALKFDDIVIRAVMTPRTKMFMLPAKMILFDAMPLISKSGYSRIPLYKDTTDQIIGILHVRDLLKNLERDEKIITLESLSRKPIFVSQEQRISKLLREMQGRQTHMAIVVDEFGGVEGCVTLEDLLEEIVGEIMDETDMEELNFKMLDKNTMLASGDVEIDTVNEILKSDIPQGDDYSTLNGLLHDKLKDIPRVGDRLIIESVKMTVEEAVNNQASRIKIEKVSSNS</sequence>
<dbReference type="EMBL" id="LT841358">
    <property type="protein sequence ID" value="SMH70800.1"/>
    <property type="molecule type" value="Genomic_DNA"/>
</dbReference>
<feature type="domain" description="CNNM transmembrane" evidence="10">
    <location>
        <begin position="1"/>
        <end position="187"/>
    </location>
</feature>
<dbReference type="Gene3D" id="3.10.580.10">
    <property type="entry name" value="CBS-domain"/>
    <property type="match status" value="1"/>
</dbReference>
<dbReference type="SMART" id="SM01091">
    <property type="entry name" value="CorC_HlyC"/>
    <property type="match status" value="1"/>
</dbReference>
<evidence type="ECO:0000256" key="1">
    <source>
        <dbReference type="ARBA" id="ARBA00004141"/>
    </source>
</evidence>
<evidence type="ECO:0000256" key="7">
    <source>
        <dbReference type="PROSITE-ProRule" id="PRU00703"/>
    </source>
</evidence>
<organism evidence="11 12">
    <name type="scientific">Candidatus Nitrosotalea okcheonensis</name>
    <dbReference type="NCBI Taxonomy" id="1903276"/>
    <lineage>
        <taxon>Archaea</taxon>
        <taxon>Nitrososphaerota</taxon>
        <taxon>Nitrososphaeria</taxon>
        <taxon>Nitrosotaleales</taxon>
        <taxon>Nitrosotaleaceae</taxon>
        <taxon>Nitrosotalea</taxon>
    </lineage>
</organism>
<evidence type="ECO:0000256" key="3">
    <source>
        <dbReference type="ARBA" id="ARBA00022737"/>
    </source>
</evidence>
<reference evidence="12" key="1">
    <citation type="submission" date="2017-03" db="EMBL/GenBank/DDBJ databases">
        <authorList>
            <person name="Herbold C."/>
        </authorList>
    </citation>
    <scope>NUCLEOTIDE SEQUENCE [LARGE SCALE GENOMIC DNA]</scope>
</reference>
<dbReference type="PROSITE" id="PS51371">
    <property type="entry name" value="CBS"/>
    <property type="match status" value="2"/>
</dbReference>
<dbReference type="GO" id="GO:0016020">
    <property type="term" value="C:membrane"/>
    <property type="evidence" value="ECO:0007669"/>
    <property type="project" value="UniProtKB-SubCell"/>
</dbReference>
<dbReference type="SUPFAM" id="SSF54631">
    <property type="entry name" value="CBS-domain pair"/>
    <property type="match status" value="1"/>
</dbReference>
<dbReference type="Pfam" id="PF03471">
    <property type="entry name" value="CorC_HlyC"/>
    <property type="match status" value="1"/>
</dbReference>
<feature type="transmembrane region" description="Helical" evidence="8">
    <location>
        <begin position="6"/>
        <end position="32"/>
    </location>
</feature>
<feature type="transmembrane region" description="Helical" evidence="8">
    <location>
        <begin position="123"/>
        <end position="145"/>
    </location>
</feature>
<dbReference type="InterPro" id="IPR002550">
    <property type="entry name" value="CNNM"/>
</dbReference>
<evidence type="ECO:0000256" key="5">
    <source>
        <dbReference type="ARBA" id="ARBA00023122"/>
    </source>
</evidence>
<comment type="subcellular location">
    <subcellularLocation>
        <location evidence="1">Membrane</location>
        <topology evidence="1">Multi-pass membrane protein</topology>
    </subcellularLocation>
</comment>
<feature type="domain" description="CBS" evidence="9">
    <location>
        <begin position="206"/>
        <end position="265"/>
    </location>
</feature>
<dbReference type="RefSeq" id="WP_320410703.1">
    <property type="nucleotide sequence ID" value="NZ_LT841358.1"/>
</dbReference>
<feature type="transmembrane region" description="Helical" evidence="8">
    <location>
        <begin position="92"/>
        <end position="111"/>
    </location>
</feature>
<dbReference type="Pfam" id="PF00571">
    <property type="entry name" value="CBS"/>
    <property type="match status" value="2"/>
</dbReference>
<keyword evidence="12" id="KW-1185">Reference proteome</keyword>
<dbReference type="GO" id="GO:0050660">
    <property type="term" value="F:flavin adenine dinucleotide binding"/>
    <property type="evidence" value="ECO:0007669"/>
    <property type="project" value="InterPro"/>
</dbReference>
<dbReference type="Pfam" id="PF01595">
    <property type="entry name" value="CNNM"/>
    <property type="match status" value="1"/>
</dbReference>
<evidence type="ECO:0000313" key="12">
    <source>
        <dbReference type="Proteomes" id="UP000230607"/>
    </source>
</evidence>
<evidence type="ECO:0000313" key="11">
    <source>
        <dbReference type="EMBL" id="SMH70800.1"/>
    </source>
</evidence>
<dbReference type="InterPro" id="IPR016169">
    <property type="entry name" value="FAD-bd_PCMH_sub2"/>
</dbReference>
<keyword evidence="2 8" id="KW-0812">Transmembrane</keyword>
<evidence type="ECO:0000259" key="10">
    <source>
        <dbReference type="PROSITE" id="PS51846"/>
    </source>
</evidence>
<evidence type="ECO:0000256" key="6">
    <source>
        <dbReference type="ARBA" id="ARBA00023136"/>
    </source>
</evidence>
<dbReference type="PROSITE" id="PS51846">
    <property type="entry name" value="CNNM"/>
    <property type="match status" value="1"/>
</dbReference>
<feature type="domain" description="CBS" evidence="9">
    <location>
        <begin position="271"/>
        <end position="328"/>
    </location>
</feature>
<evidence type="ECO:0008006" key="13">
    <source>
        <dbReference type="Google" id="ProtNLM"/>
    </source>
</evidence>
<dbReference type="PANTHER" id="PTHR22777:SF17">
    <property type="entry name" value="UPF0053 PROTEIN SLL0260"/>
    <property type="match status" value="1"/>
</dbReference>
<dbReference type="InterPro" id="IPR000644">
    <property type="entry name" value="CBS_dom"/>
</dbReference>
<dbReference type="SUPFAM" id="SSF56176">
    <property type="entry name" value="FAD-binding/transporter-associated domain-like"/>
    <property type="match status" value="1"/>
</dbReference>
<dbReference type="FunFam" id="3.10.580.10:FF:000002">
    <property type="entry name" value="Magnesium/cobalt efflux protein CorC"/>
    <property type="match status" value="1"/>
</dbReference>
<dbReference type="CDD" id="cd04590">
    <property type="entry name" value="CBS_pair_CorC_HlyC_assoc"/>
    <property type="match status" value="1"/>
</dbReference>
<dbReference type="InterPro" id="IPR046342">
    <property type="entry name" value="CBS_dom_sf"/>
</dbReference>
<evidence type="ECO:0000259" key="9">
    <source>
        <dbReference type="PROSITE" id="PS51371"/>
    </source>
</evidence>
<dbReference type="InterPro" id="IPR044751">
    <property type="entry name" value="Ion_transp-like_CBS"/>
</dbReference>
<evidence type="ECO:0000256" key="2">
    <source>
        <dbReference type="ARBA" id="ARBA00022692"/>
    </source>
</evidence>
<dbReference type="InterPro" id="IPR005170">
    <property type="entry name" value="Transptr-assoc_dom"/>
</dbReference>
<dbReference type="InterPro" id="IPR036318">
    <property type="entry name" value="FAD-bd_PCMH-like_sf"/>
</dbReference>
<proteinExistence type="predicted"/>
<name>A0A2H1FDG3_9ARCH</name>
<evidence type="ECO:0000256" key="4">
    <source>
        <dbReference type="ARBA" id="ARBA00022989"/>
    </source>
</evidence>
<accession>A0A2H1FDG3</accession>
<keyword evidence="6 8" id="KW-0472">Membrane</keyword>
<gene>
    <name evidence="11" type="ORF">NCS_10607</name>
</gene>